<gene>
    <name evidence="1" type="ORF">LR48_Vigan08g084900</name>
</gene>
<dbReference type="Proteomes" id="UP000053144">
    <property type="component" value="Chromosome 8"/>
</dbReference>
<reference evidence="2" key="1">
    <citation type="journal article" date="2015" name="Proc. Natl. Acad. Sci. U.S.A.">
        <title>Genome sequencing of adzuki bean (Vigna angularis) provides insight into high starch and low fat accumulation and domestication.</title>
        <authorList>
            <person name="Yang K."/>
            <person name="Tian Z."/>
            <person name="Chen C."/>
            <person name="Luo L."/>
            <person name="Zhao B."/>
            <person name="Wang Z."/>
            <person name="Yu L."/>
            <person name="Li Y."/>
            <person name="Sun Y."/>
            <person name="Li W."/>
            <person name="Chen Y."/>
            <person name="Li Y."/>
            <person name="Zhang Y."/>
            <person name="Ai D."/>
            <person name="Zhao J."/>
            <person name="Shang C."/>
            <person name="Ma Y."/>
            <person name="Wu B."/>
            <person name="Wang M."/>
            <person name="Gao L."/>
            <person name="Sun D."/>
            <person name="Zhang P."/>
            <person name="Guo F."/>
            <person name="Wang W."/>
            <person name="Li Y."/>
            <person name="Wang J."/>
            <person name="Varshney R.K."/>
            <person name="Wang J."/>
            <person name="Ling H.Q."/>
            <person name="Wan P."/>
        </authorList>
    </citation>
    <scope>NUCLEOTIDE SEQUENCE</scope>
    <source>
        <strain evidence="2">cv. Jingnong 6</strain>
    </source>
</reference>
<protein>
    <submittedName>
        <fullName evidence="1">Uncharacterized protein</fullName>
    </submittedName>
</protein>
<dbReference type="AlphaFoldDB" id="A0A0L9V4Y3"/>
<name>A0A0L9V4Y3_PHAAN</name>
<organism evidence="1 2">
    <name type="scientific">Phaseolus angularis</name>
    <name type="common">Azuki bean</name>
    <name type="synonym">Vigna angularis</name>
    <dbReference type="NCBI Taxonomy" id="3914"/>
    <lineage>
        <taxon>Eukaryota</taxon>
        <taxon>Viridiplantae</taxon>
        <taxon>Streptophyta</taxon>
        <taxon>Embryophyta</taxon>
        <taxon>Tracheophyta</taxon>
        <taxon>Spermatophyta</taxon>
        <taxon>Magnoliopsida</taxon>
        <taxon>eudicotyledons</taxon>
        <taxon>Gunneridae</taxon>
        <taxon>Pentapetalae</taxon>
        <taxon>rosids</taxon>
        <taxon>fabids</taxon>
        <taxon>Fabales</taxon>
        <taxon>Fabaceae</taxon>
        <taxon>Papilionoideae</taxon>
        <taxon>50 kb inversion clade</taxon>
        <taxon>NPAAA clade</taxon>
        <taxon>indigoferoid/millettioid clade</taxon>
        <taxon>Phaseoleae</taxon>
        <taxon>Vigna</taxon>
    </lineage>
</organism>
<evidence type="ECO:0000313" key="1">
    <source>
        <dbReference type="EMBL" id="KOM50022.1"/>
    </source>
</evidence>
<accession>A0A0L9V4Y3</accession>
<dbReference type="Gramene" id="KOM50022">
    <property type="protein sequence ID" value="KOM50022"/>
    <property type="gene ID" value="LR48_Vigan08g084900"/>
</dbReference>
<proteinExistence type="predicted"/>
<dbReference type="EMBL" id="CM003378">
    <property type="protein sequence ID" value="KOM50022.1"/>
    <property type="molecule type" value="Genomic_DNA"/>
</dbReference>
<evidence type="ECO:0000313" key="2">
    <source>
        <dbReference type="Proteomes" id="UP000053144"/>
    </source>
</evidence>
<sequence>MICVLSGGNDLTMTVWRWSDRQRSWEEDPKSTAQMQRSLFTASRRLSGRGNESTVKVQQRVGCPGLCAGFGHSEGTKTGITSGKSSVELLINISPCWALVELATVEVSYSSTPDCLEGQMIGLGDWPGGQPGDWPRWSAWCSTNLYHRSNDWPSDWP</sequence>